<evidence type="ECO:0000256" key="3">
    <source>
        <dbReference type="ARBA" id="ARBA00022960"/>
    </source>
</evidence>
<dbReference type="Gene3D" id="3.40.50.1860">
    <property type="match status" value="2"/>
</dbReference>
<reference evidence="8 9" key="1">
    <citation type="journal article" date="2014" name="Genome Announc.">
        <title>Draft Genome Sequence of Moraxella bovoculi Strain 237T (ATCC BAA-1259T) Isolated from a Calf with Infectious Bovine Keratoconjunctivitis.</title>
        <authorList>
            <person name="Calcutt M.J."/>
            <person name="Foecking M.F."/>
            <person name="Martin N.T."/>
            <person name="Mhlanga-Mutangadura T."/>
            <person name="Reilly T.J."/>
        </authorList>
    </citation>
    <scope>NUCLEOTIDE SEQUENCE [LARGE SCALE GENOMIC DNA]</scope>
    <source>
        <strain evidence="8 9">237</strain>
    </source>
</reference>
<organism evidence="8 9">
    <name type="scientific">Moraxella bovoculi 237</name>
    <dbReference type="NCBI Taxonomy" id="743974"/>
    <lineage>
        <taxon>Bacteria</taxon>
        <taxon>Pseudomonadati</taxon>
        <taxon>Pseudomonadota</taxon>
        <taxon>Gammaproteobacteria</taxon>
        <taxon>Moraxellales</taxon>
        <taxon>Moraxellaceae</taxon>
        <taxon>Moraxella</taxon>
    </lineage>
</organism>
<proteinExistence type="inferred from homology"/>
<evidence type="ECO:0000256" key="7">
    <source>
        <dbReference type="HAMAP-Rule" id="MF_00258"/>
    </source>
</evidence>
<dbReference type="OrthoDB" id="9801055at2"/>
<feature type="active site" description="Proton donor/acceptor" evidence="7">
    <location>
        <position position="84"/>
    </location>
</feature>
<dbReference type="SUPFAM" id="SSF53681">
    <property type="entry name" value="Aspartate/glutamate racemase"/>
    <property type="match status" value="2"/>
</dbReference>
<keyword evidence="6 7" id="KW-0961">Cell wall biogenesis/degradation</keyword>
<evidence type="ECO:0000313" key="8">
    <source>
        <dbReference type="EMBL" id="KDN25565.1"/>
    </source>
</evidence>
<feature type="active site" description="Proton donor/acceptor" evidence="7">
    <location>
        <position position="196"/>
    </location>
</feature>
<dbReference type="eggNOG" id="COG0796">
    <property type="taxonomic scope" value="Bacteria"/>
</dbReference>
<dbReference type="UniPathway" id="UPA00219"/>
<dbReference type="GO" id="GO:0008881">
    <property type="term" value="F:glutamate racemase activity"/>
    <property type="evidence" value="ECO:0007669"/>
    <property type="project" value="UniProtKB-UniRule"/>
</dbReference>
<dbReference type="PANTHER" id="PTHR21198:SF2">
    <property type="entry name" value="GLUTAMATE RACEMASE"/>
    <property type="match status" value="1"/>
</dbReference>
<evidence type="ECO:0000256" key="4">
    <source>
        <dbReference type="ARBA" id="ARBA00022984"/>
    </source>
</evidence>
<dbReference type="InterPro" id="IPR004391">
    <property type="entry name" value="Glu_race"/>
</dbReference>
<feature type="binding site" evidence="7">
    <location>
        <begin position="53"/>
        <end position="54"/>
    </location>
    <ligand>
        <name>substrate</name>
    </ligand>
</feature>
<keyword evidence="9" id="KW-1185">Reference proteome</keyword>
<dbReference type="InterPro" id="IPR015942">
    <property type="entry name" value="Asp/Glu/hydantoin_racemase"/>
</dbReference>
<evidence type="ECO:0000256" key="1">
    <source>
        <dbReference type="ARBA" id="ARBA00001602"/>
    </source>
</evidence>
<dbReference type="EMBL" id="AOMT01000010">
    <property type="protein sequence ID" value="KDN25565.1"/>
    <property type="molecule type" value="Genomic_DNA"/>
</dbReference>
<dbReference type="InterPro" id="IPR018187">
    <property type="entry name" value="Asp/Glu_racemase_AS_1"/>
</dbReference>
<keyword evidence="5 7" id="KW-0413">Isomerase</keyword>
<sequence length="287" mass="31324">MINQHPDYVNDPENAPIGMFDSGVGGLSVYRHLKALLPNERFIYYADTANVPYGNKSADEILLLTMQAVARLCKRGCKLIVIACNSASANALPTIRKRCSVPIVGLVPAVKPACAKTQTNKIAVLATRATLSGHLFNDVIGEVATPNGITVQKHFEPMLVPWVEGGMPIDSHVADLLIEQMRLWSADGVDVVVLGCTHYPFFREFLQAYIDKNNLSMHLIDSGAAIAQRVKSLLSAYQVSANSPKNLPLTLYASHFDEQMARTVGGLIDDQVKFVGYDFLPLADDVL</sequence>
<keyword evidence="4 7" id="KW-0573">Peptidoglycan synthesis</keyword>
<dbReference type="PANTHER" id="PTHR21198">
    <property type="entry name" value="GLUTAMATE RACEMASE"/>
    <property type="match status" value="1"/>
</dbReference>
<gene>
    <name evidence="7" type="primary">murI</name>
    <name evidence="8" type="ORF">MBO_03202</name>
</gene>
<feature type="binding site" evidence="7">
    <location>
        <begin position="197"/>
        <end position="198"/>
    </location>
    <ligand>
        <name>substrate</name>
    </ligand>
</feature>
<keyword evidence="3 7" id="KW-0133">Cell shape</keyword>
<name>A0A066UEP5_9GAMM</name>
<dbReference type="Pfam" id="PF01177">
    <property type="entry name" value="Asp_Glu_race"/>
    <property type="match status" value="1"/>
</dbReference>
<dbReference type="InterPro" id="IPR001920">
    <property type="entry name" value="Asp/Glu_race"/>
</dbReference>
<dbReference type="AlphaFoldDB" id="A0A066UEP5"/>
<evidence type="ECO:0000256" key="5">
    <source>
        <dbReference type="ARBA" id="ARBA00023235"/>
    </source>
</evidence>
<protein>
    <recommendedName>
        <fullName evidence="2 7">Glutamate racemase</fullName>
        <ecNumber evidence="2 7">5.1.1.3</ecNumber>
    </recommendedName>
</protein>
<dbReference type="GO" id="GO:0071555">
    <property type="term" value="P:cell wall organization"/>
    <property type="evidence" value="ECO:0007669"/>
    <property type="project" value="UniProtKB-KW"/>
</dbReference>
<comment type="caution">
    <text evidence="8">The sequence shown here is derived from an EMBL/GenBank/DDBJ whole genome shotgun (WGS) entry which is preliminary data.</text>
</comment>
<dbReference type="EC" id="5.1.1.3" evidence="2 7"/>
<dbReference type="GO" id="GO:0008360">
    <property type="term" value="P:regulation of cell shape"/>
    <property type="evidence" value="ECO:0007669"/>
    <property type="project" value="UniProtKB-KW"/>
</dbReference>
<dbReference type="PROSITE" id="PS00923">
    <property type="entry name" value="ASP_GLU_RACEMASE_1"/>
    <property type="match status" value="1"/>
</dbReference>
<feature type="binding site" evidence="7">
    <location>
        <begin position="85"/>
        <end position="86"/>
    </location>
    <ligand>
        <name>substrate</name>
    </ligand>
</feature>
<accession>A0A066UEP5</accession>
<feature type="binding site" evidence="7">
    <location>
        <begin position="21"/>
        <end position="22"/>
    </location>
    <ligand>
        <name>substrate</name>
    </ligand>
</feature>
<dbReference type="RefSeq" id="WP_036363525.1">
    <property type="nucleotide sequence ID" value="NZ_AOMT01000010.1"/>
</dbReference>
<evidence type="ECO:0000256" key="2">
    <source>
        <dbReference type="ARBA" id="ARBA00013090"/>
    </source>
</evidence>
<comment type="similarity">
    <text evidence="7">Belongs to the aspartate/glutamate racemases family.</text>
</comment>
<comment type="pathway">
    <text evidence="7">Cell wall biogenesis; peptidoglycan biosynthesis.</text>
</comment>
<dbReference type="NCBIfam" id="TIGR00067">
    <property type="entry name" value="glut_race"/>
    <property type="match status" value="1"/>
</dbReference>
<dbReference type="Proteomes" id="UP000035860">
    <property type="component" value="Unassembled WGS sequence"/>
</dbReference>
<dbReference type="GO" id="GO:0009252">
    <property type="term" value="P:peptidoglycan biosynthetic process"/>
    <property type="evidence" value="ECO:0007669"/>
    <property type="project" value="UniProtKB-UniRule"/>
</dbReference>
<evidence type="ECO:0000313" key="9">
    <source>
        <dbReference type="Proteomes" id="UP000035860"/>
    </source>
</evidence>
<evidence type="ECO:0000256" key="6">
    <source>
        <dbReference type="ARBA" id="ARBA00023316"/>
    </source>
</evidence>
<comment type="catalytic activity">
    <reaction evidence="1 7">
        <text>L-glutamate = D-glutamate</text>
        <dbReference type="Rhea" id="RHEA:12813"/>
        <dbReference type="ChEBI" id="CHEBI:29985"/>
        <dbReference type="ChEBI" id="CHEBI:29986"/>
        <dbReference type="EC" id="5.1.1.3"/>
    </reaction>
</comment>
<comment type="function">
    <text evidence="7">Provides the (R)-glutamate required for cell wall biosynthesis.</text>
</comment>
<dbReference type="HAMAP" id="MF_00258">
    <property type="entry name" value="Glu_racemase"/>
    <property type="match status" value="1"/>
</dbReference>